<feature type="compositionally biased region" description="Low complexity" evidence="1">
    <location>
        <begin position="209"/>
        <end position="228"/>
    </location>
</feature>
<dbReference type="Proteomes" id="UP000319836">
    <property type="component" value="Unassembled WGS sequence"/>
</dbReference>
<organism evidence="2 3">
    <name type="scientific">Eiseniibacteriota bacterium</name>
    <dbReference type="NCBI Taxonomy" id="2212470"/>
    <lineage>
        <taxon>Bacteria</taxon>
        <taxon>Candidatus Eiseniibacteriota</taxon>
    </lineage>
</organism>
<feature type="region of interest" description="Disordered" evidence="1">
    <location>
        <begin position="200"/>
        <end position="244"/>
    </location>
</feature>
<dbReference type="GO" id="GO:0005829">
    <property type="term" value="C:cytosol"/>
    <property type="evidence" value="ECO:0007669"/>
    <property type="project" value="TreeGrafter"/>
</dbReference>
<evidence type="ECO:0000313" key="2">
    <source>
        <dbReference type="EMBL" id="TMQ69912.1"/>
    </source>
</evidence>
<accession>A0A538U207</accession>
<evidence type="ECO:0000313" key="3">
    <source>
        <dbReference type="Proteomes" id="UP000319836"/>
    </source>
</evidence>
<sequence>MTDHSQSLTMALGFDTARVRQSALEIEAVRHAVPGIQVLHGLEVDILGDGALDLDDEGLALLDWVVVSLHSKLGQPRDEMTRRVLQALSHPAVDVMGHPTARMLGKREPVDLDIEAMLDAAAARGVFMEINAQPHRTDLCDLHARMARERGIPLVIDTDAHSVRELDHVRYGVFAARRAGLEASDVLNTRELDDLVAAARGKQPALKRPPAAAASTQASSSPAPSRVARVSKAKPAASRKRRKT</sequence>
<dbReference type="EMBL" id="VBPA01000254">
    <property type="protein sequence ID" value="TMQ69912.1"/>
    <property type="molecule type" value="Genomic_DNA"/>
</dbReference>
<reference evidence="2 3" key="1">
    <citation type="journal article" date="2019" name="Nat. Microbiol.">
        <title>Mediterranean grassland soil C-N compound turnover is dependent on rainfall and depth, and is mediated by genomically divergent microorganisms.</title>
        <authorList>
            <person name="Diamond S."/>
            <person name="Andeer P.F."/>
            <person name="Li Z."/>
            <person name="Crits-Christoph A."/>
            <person name="Burstein D."/>
            <person name="Anantharaman K."/>
            <person name="Lane K.R."/>
            <person name="Thomas B.C."/>
            <person name="Pan C."/>
            <person name="Northen T.R."/>
            <person name="Banfield J.F."/>
        </authorList>
    </citation>
    <scope>NUCLEOTIDE SEQUENCE [LARGE SCALE GENOMIC DNA]</scope>
    <source>
        <strain evidence="2">WS_10</strain>
    </source>
</reference>
<dbReference type="InterPro" id="IPR047967">
    <property type="entry name" value="PolX_PHP"/>
</dbReference>
<dbReference type="AlphaFoldDB" id="A0A538U207"/>
<proteinExistence type="predicted"/>
<dbReference type="InterPro" id="IPR050243">
    <property type="entry name" value="PHP_phosphatase"/>
</dbReference>
<comment type="caution">
    <text evidence="2">The sequence shown here is derived from an EMBL/GenBank/DDBJ whole genome shotgun (WGS) entry which is preliminary data.</text>
</comment>
<dbReference type="CDD" id="cd07436">
    <property type="entry name" value="PHP_PolX"/>
    <property type="match status" value="1"/>
</dbReference>
<name>A0A538U207_UNCEI</name>
<dbReference type="SUPFAM" id="SSF89550">
    <property type="entry name" value="PHP domain-like"/>
    <property type="match status" value="1"/>
</dbReference>
<evidence type="ECO:0000256" key="1">
    <source>
        <dbReference type="SAM" id="MobiDB-lite"/>
    </source>
</evidence>
<dbReference type="Gene3D" id="3.20.20.140">
    <property type="entry name" value="Metal-dependent hydrolases"/>
    <property type="match status" value="1"/>
</dbReference>
<protein>
    <submittedName>
        <fullName evidence="2">PHP domain-containing protein</fullName>
    </submittedName>
</protein>
<dbReference type="PANTHER" id="PTHR36928">
    <property type="entry name" value="PHOSPHATASE YCDX-RELATED"/>
    <property type="match status" value="1"/>
</dbReference>
<dbReference type="InterPro" id="IPR016195">
    <property type="entry name" value="Pol/histidinol_Pase-like"/>
</dbReference>
<dbReference type="GO" id="GO:0042578">
    <property type="term" value="F:phosphoric ester hydrolase activity"/>
    <property type="evidence" value="ECO:0007669"/>
    <property type="project" value="TreeGrafter"/>
</dbReference>
<feature type="compositionally biased region" description="Basic residues" evidence="1">
    <location>
        <begin position="229"/>
        <end position="244"/>
    </location>
</feature>
<dbReference type="PANTHER" id="PTHR36928:SF1">
    <property type="entry name" value="PHOSPHATASE YCDX-RELATED"/>
    <property type="match status" value="1"/>
</dbReference>
<dbReference type="GO" id="GO:0008270">
    <property type="term" value="F:zinc ion binding"/>
    <property type="evidence" value="ECO:0007669"/>
    <property type="project" value="TreeGrafter"/>
</dbReference>
<gene>
    <name evidence="2" type="ORF">E6K80_10185</name>
</gene>